<proteinExistence type="predicted"/>
<dbReference type="EMBL" id="UINC01059188">
    <property type="protein sequence ID" value="SVB82322.1"/>
    <property type="molecule type" value="Genomic_DNA"/>
</dbReference>
<name>A0A382H563_9ZZZZ</name>
<gene>
    <name evidence="1" type="ORF">METZ01_LOCUS235176</name>
</gene>
<feature type="non-terminal residue" evidence="1">
    <location>
        <position position="58"/>
    </location>
</feature>
<dbReference type="Pfam" id="PF00805">
    <property type="entry name" value="Pentapeptide"/>
    <property type="match status" value="1"/>
</dbReference>
<dbReference type="AlphaFoldDB" id="A0A382H563"/>
<sequence length="58" mass="6810">MANEEQVNHIKQGVKKWNQWRDQNNDIKSDLSQADLRETQLQNADLSNTNLNKAKLQF</sequence>
<dbReference type="Gene3D" id="2.160.20.80">
    <property type="entry name" value="E3 ubiquitin-protein ligase SopA"/>
    <property type="match status" value="1"/>
</dbReference>
<evidence type="ECO:0008006" key="2">
    <source>
        <dbReference type="Google" id="ProtNLM"/>
    </source>
</evidence>
<accession>A0A382H563</accession>
<organism evidence="1">
    <name type="scientific">marine metagenome</name>
    <dbReference type="NCBI Taxonomy" id="408172"/>
    <lineage>
        <taxon>unclassified sequences</taxon>
        <taxon>metagenomes</taxon>
        <taxon>ecological metagenomes</taxon>
    </lineage>
</organism>
<evidence type="ECO:0000313" key="1">
    <source>
        <dbReference type="EMBL" id="SVB82322.1"/>
    </source>
</evidence>
<dbReference type="InterPro" id="IPR001646">
    <property type="entry name" value="5peptide_repeat"/>
</dbReference>
<dbReference type="SUPFAM" id="SSF141571">
    <property type="entry name" value="Pentapeptide repeat-like"/>
    <property type="match status" value="1"/>
</dbReference>
<reference evidence="1" key="1">
    <citation type="submission" date="2018-05" db="EMBL/GenBank/DDBJ databases">
        <authorList>
            <person name="Lanie J.A."/>
            <person name="Ng W.-L."/>
            <person name="Kazmierczak K.M."/>
            <person name="Andrzejewski T.M."/>
            <person name="Davidsen T.M."/>
            <person name="Wayne K.J."/>
            <person name="Tettelin H."/>
            <person name="Glass J.I."/>
            <person name="Rusch D."/>
            <person name="Podicherti R."/>
            <person name="Tsui H.-C.T."/>
            <person name="Winkler M.E."/>
        </authorList>
    </citation>
    <scope>NUCLEOTIDE SEQUENCE</scope>
</reference>
<protein>
    <recommendedName>
        <fullName evidence="2">Pentapeptide repeat-containing protein</fullName>
    </recommendedName>
</protein>